<evidence type="ECO:0000313" key="1">
    <source>
        <dbReference type="EMBL" id="SVC76446.1"/>
    </source>
</evidence>
<gene>
    <name evidence="1" type="ORF">METZ01_LOCUS329300</name>
</gene>
<dbReference type="AlphaFoldDB" id="A0A382PT97"/>
<organism evidence="1">
    <name type="scientific">marine metagenome</name>
    <dbReference type="NCBI Taxonomy" id="408172"/>
    <lineage>
        <taxon>unclassified sequences</taxon>
        <taxon>metagenomes</taxon>
        <taxon>ecological metagenomes</taxon>
    </lineage>
</organism>
<proteinExistence type="predicted"/>
<accession>A0A382PT97</accession>
<protein>
    <submittedName>
        <fullName evidence="1">Uncharacterized protein</fullName>
    </submittedName>
</protein>
<sequence length="115" mass="13028">MLAGTFKKILFSALVFYSSQLFAEDFDIEISGSVQSGYKLYDHYSFSPYFDQDSTQEFFSLARIIVEGDIYDQHSYELHAVQAYDYSNAKTGVGGRGTSMLSVDLSDNWINDADR</sequence>
<feature type="non-terminal residue" evidence="1">
    <location>
        <position position="115"/>
    </location>
</feature>
<dbReference type="EMBL" id="UINC01109550">
    <property type="protein sequence ID" value="SVC76446.1"/>
    <property type="molecule type" value="Genomic_DNA"/>
</dbReference>
<name>A0A382PT97_9ZZZZ</name>
<reference evidence="1" key="1">
    <citation type="submission" date="2018-05" db="EMBL/GenBank/DDBJ databases">
        <authorList>
            <person name="Lanie J.A."/>
            <person name="Ng W.-L."/>
            <person name="Kazmierczak K.M."/>
            <person name="Andrzejewski T.M."/>
            <person name="Davidsen T.M."/>
            <person name="Wayne K.J."/>
            <person name="Tettelin H."/>
            <person name="Glass J.I."/>
            <person name="Rusch D."/>
            <person name="Podicherti R."/>
            <person name="Tsui H.-C.T."/>
            <person name="Winkler M.E."/>
        </authorList>
    </citation>
    <scope>NUCLEOTIDE SEQUENCE</scope>
</reference>